<keyword evidence="3" id="KW-1185">Reference proteome</keyword>
<dbReference type="SUPFAM" id="SSF54060">
    <property type="entry name" value="His-Me finger endonucleases"/>
    <property type="match status" value="1"/>
</dbReference>
<dbReference type="PANTHER" id="PTHR21472">
    <property type="entry name" value="ENDONUCLEASE DOMAIN-CONTAINING 1 PROTEIN ENDOD1"/>
    <property type="match status" value="1"/>
</dbReference>
<dbReference type="Gene3D" id="3.40.570.10">
    <property type="entry name" value="Extracellular Endonuclease, subunit A"/>
    <property type="match status" value="1"/>
</dbReference>
<sequence>MFVLGLFTCVLLSAFSAQAKVVTSFDECKEFFYKDTEPGGMDQNAKKICQKLQFDSYHYATLYSVHHRIPLYSAYKFDPDCSNTAGRTYNWHVEPQ</sequence>
<gene>
    <name evidence="2" type="ORF">M9458_051918</name>
</gene>
<dbReference type="InterPro" id="IPR044925">
    <property type="entry name" value="His-Me_finger_sf"/>
</dbReference>
<evidence type="ECO:0000313" key="3">
    <source>
        <dbReference type="Proteomes" id="UP001529510"/>
    </source>
</evidence>
<accession>A0ABD0MQ52</accession>
<evidence type="ECO:0000313" key="2">
    <source>
        <dbReference type="EMBL" id="KAL0152195.1"/>
    </source>
</evidence>
<keyword evidence="1" id="KW-0732">Signal</keyword>
<feature type="chain" id="PRO_5044862712" evidence="1">
    <location>
        <begin position="20"/>
        <end position="96"/>
    </location>
</feature>
<feature type="non-terminal residue" evidence="2">
    <location>
        <position position="96"/>
    </location>
</feature>
<dbReference type="AlphaFoldDB" id="A0ABD0MQ52"/>
<name>A0ABD0MQ52_CIRMR</name>
<reference evidence="2 3" key="1">
    <citation type="submission" date="2024-05" db="EMBL/GenBank/DDBJ databases">
        <title>Genome sequencing and assembly of Indian major carp, Cirrhinus mrigala (Hamilton, 1822).</title>
        <authorList>
            <person name="Mohindra V."/>
            <person name="Chowdhury L.M."/>
            <person name="Lal K."/>
            <person name="Jena J.K."/>
        </authorList>
    </citation>
    <scope>NUCLEOTIDE SEQUENCE [LARGE SCALE GENOMIC DNA]</scope>
    <source>
        <strain evidence="2">CM1030</strain>
        <tissue evidence="2">Blood</tissue>
    </source>
</reference>
<dbReference type="InterPro" id="IPR039015">
    <property type="entry name" value="ENDOD1"/>
</dbReference>
<evidence type="ECO:0000256" key="1">
    <source>
        <dbReference type="SAM" id="SignalP"/>
    </source>
</evidence>
<feature type="signal peptide" evidence="1">
    <location>
        <begin position="1"/>
        <end position="19"/>
    </location>
</feature>
<dbReference type="InterPro" id="IPR044929">
    <property type="entry name" value="DNA/RNA_non-sp_Endonuclease_sf"/>
</dbReference>
<proteinExistence type="predicted"/>
<comment type="caution">
    <text evidence="2">The sequence shown here is derived from an EMBL/GenBank/DDBJ whole genome shotgun (WGS) entry which is preliminary data.</text>
</comment>
<dbReference type="EMBL" id="JAMKFB020000189">
    <property type="protein sequence ID" value="KAL0152195.1"/>
    <property type="molecule type" value="Genomic_DNA"/>
</dbReference>
<dbReference type="Proteomes" id="UP001529510">
    <property type="component" value="Unassembled WGS sequence"/>
</dbReference>
<organism evidence="2 3">
    <name type="scientific">Cirrhinus mrigala</name>
    <name type="common">Mrigala</name>
    <dbReference type="NCBI Taxonomy" id="683832"/>
    <lineage>
        <taxon>Eukaryota</taxon>
        <taxon>Metazoa</taxon>
        <taxon>Chordata</taxon>
        <taxon>Craniata</taxon>
        <taxon>Vertebrata</taxon>
        <taxon>Euteleostomi</taxon>
        <taxon>Actinopterygii</taxon>
        <taxon>Neopterygii</taxon>
        <taxon>Teleostei</taxon>
        <taxon>Ostariophysi</taxon>
        <taxon>Cypriniformes</taxon>
        <taxon>Cyprinidae</taxon>
        <taxon>Labeoninae</taxon>
        <taxon>Labeonini</taxon>
        <taxon>Cirrhinus</taxon>
    </lineage>
</organism>
<dbReference type="PANTHER" id="PTHR21472:SF21">
    <property type="entry name" value="ENDONUCLEASE DOMAIN-CONTAINING 1 PROTEIN-LIKE-RELATED"/>
    <property type="match status" value="1"/>
</dbReference>
<protein>
    <submittedName>
        <fullName evidence="2">Uncharacterized protein</fullName>
    </submittedName>
</protein>